<dbReference type="Gene3D" id="2.160.20.10">
    <property type="entry name" value="Single-stranded right-handed beta-helix, Pectin lyase-like"/>
    <property type="match status" value="1"/>
</dbReference>
<evidence type="ECO:0000313" key="7">
    <source>
        <dbReference type="Proteomes" id="UP001162800"/>
    </source>
</evidence>
<evidence type="ECO:0000256" key="4">
    <source>
        <dbReference type="SAM" id="MobiDB-lite"/>
    </source>
</evidence>
<dbReference type="Proteomes" id="UP001162800">
    <property type="component" value="Chromosome"/>
</dbReference>
<protein>
    <submittedName>
        <fullName evidence="6">YDG domain-containing protein</fullName>
    </submittedName>
</protein>
<gene>
    <name evidence="6" type="ORF">M9799_15275</name>
</gene>
<comment type="subcellular location">
    <subcellularLocation>
        <location evidence="1">Secreted</location>
    </subcellularLocation>
</comment>
<dbReference type="RefSeq" id="WP_263725521.1">
    <property type="nucleotide sequence ID" value="NZ_CP106881.1"/>
</dbReference>
<feature type="region of interest" description="Disordered" evidence="4">
    <location>
        <begin position="3446"/>
        <end position="3466"/>
    </location>
</feature>
<dbReference type="InterPro" id="IPR041248">
    <property type="entry name" value="YDG"/>
</dbReference>
<dbReference type="PANTHER" id="PTHR12338">
    <property type="entry name" value="AUTOTRANSPORTER"/>
    <property type="match status" value="1"/>
</dbReference>
<dbReference type="EMBL" id="CP106881">
    <property type="protein sequence ID" value="UYG51404.1"/>
    <property type="molecule type" value="Genomic_DNA"/>
</dbReference>
<evidence type="ECO:0000259" key="5">
    <source>
        <dbReference type="SMART" id="SM00912"/>
    </source>
</evidence>
<keyword evidence="3" id="KW-0732">Signal</keyword>
<dbReference type="InterPro" id="IPR011050">
    <property type="entry name" value="Pectin_lyase_fold/virulence"/>
</dbReference>
<evidence type="ECO:0000313" key="6">
    <source>
        <dbReference type="EMBL" id="UYG51404.1"/>
    </source>
</evidence>
<dbReference type="InterPro" id="IPR011493">
    <property type="entry name" value="GLUG"/>
</dbReference>
<dbReference type="Pfam" id="PF07581">
    <property type="entry name" value="Glug"/>
    <property type="match status" value="4"/>
</dbReference>
<dbReference type="InterPro" id="IPR006626">
    <property type="entry name" value="PbH1"/>
</dbReference>
<feature type="domain" description="Filamentous haemagglutinin FhaB/tRNA nuclease CdiA-like TPS" evidence="5">
    <location>
        <begin position="57"/>
        <end position="169"/>
    </location>
</feature>
<dbReference type="InterPro" id="IPR024973">
    <property type="entry name" value="ESPR"/>
</dbReference>
<sequence>MNHIYRSLWNEKLGTYVAVAETAVSAGKKVSSSRSGAAHFAVTALAAALCLGWGGAALANPVGGVVTAGSAAISSAPGSTTITQGSQNAAINWQSFNIGAGESVRFVQPNANAVALNRVVGGDPSSILGSLSANGKVFLVNPNGILFGRGASVNVGGLVASTLNITDSDFMAGRYRFAGSGTAGVNNQGRIDAPGGYVALLGANVSNTGVIAARMGSVALAAGQAVTLDVAGDGLLNLSVDQGAVKGLIDNGGLIQADGGQVLMTAQAAGNLLDTVVNNTGVVQAQSIDKRGGTIKLLGDMQSGTVNVGGTLDASAPQGGNGGFIETSAAKVRDQGALVTTAAPHGITGSWLIDPTNYNIAASGGDITGTDLGNRLKTTNVVIETVAAGSDAGNITVNDNVSWAANKLTLKAHNDIVINQAMRGSGSASLALQYGQASAAGTGSGYKVNAEVDLPSGMNFSTQQGSTGAVVNYRVINALGAPGSQTGADLQGIDGNLSGNYVLGSNIDARATVGWNGGAGWKSIGADDRPFTGRFDGLGHEIHGLTINRSSAGGAGYGGPAGDFGMFTRIGSSGQVRNLGLVNMSLSTGAAIYGYGSSGGLAGVNEGSIDNVRVSGSFTAFDYGRVGGLVGYNLGTIDNSHSSGMLTAEVRTPGRDGFVYGAGIAVYNGTQFGGATPASIRNSSSSMKITASAVGAGLVGQNSGGISNSFATGDVSGGHLAAGLVAYNGGTGSIDNSHATGNVVGAYNMAGGLVADNSGGSIDNSYFSGNVSGGSQYIGGIAGYSFGAIRNSYVTGNVSGAAYAGGIAGYSTTGGRLENVYSSGTVRSSMAGGAGGVVGTLNNSVVRNTYYNSTLNPGISAFARTDNTPSNGAGGPPMGAGLTTAQMKQASSFAGFNFTNTGGLAGNNWVMVNADGTLAANGGTAAAGTMPMLASEYSKTIHSAHQLQLMVMDKSASYTLGSSFSAAGTASTAKDIWGSTGFIPVGSLMNGFTGKLDGTGHIVSNLNIYRAGATAVGLFGGLGNGGAVANIGLDGGSITGGSTTGALVGYNARGTVSNSFSTAAVNGTSNVGGLVGANTIAASVTDSYATGTVIGSSGVGGLVGSNSGTVVNSYAAGMVMGNPGQSGGLVGVGNVGSVNNSFWNMSTSGQPTSGAVDGNRGIGLATAELNKLANYNSATVANGAVNPNWDLTKTWVVYDGQSAPLLRAFMKPLVVTVGSGTKVYDGTASGGTNTVSYSNVINGDVAGTLQYSTAGGVNVGTYAASASGLHALGGQTGYAISYVDGSMTVTQRQVSLNATKVYDGTTTANLAGATLTGLVGNETLNFSGGTAGDYSDKNVGAGKAITVTGVTLADGTGGGLASNYVFAGGTGEITAKALTVTGVAATTKTYDGTTSATLTGGTLAGLVAGETLGLSGLSGTFNDQHAGSGKAVTVTGVGLVDGTGLARNYTVGNPTGVVGTITPKALTVSGVSANSKTYDGNTTATLAGGTLNGLVAGETLFLGGLSAAFSDANAGFGKAVVVTGASLINGTGRSSNYTVSGPVGLTANINPKILTITGATAHSKTYDGTTAATLSGGTLQGLVAGETLTLAGLSGRFGNANAGVGKLVDLSSYVLVNGTGLASNYIVNSYVPGLVANINAKALTVSGVTAASKTYDGTDTAILSGGTLNGLVGTETLVLSGQSGAFGDKNAGVGKAVTVTGATLSNGTNGGLASNYTVTNATGVTANIDAKALTVSGVTAASKTYDGNDVATLSGGTLNGLVGSETLGLSGQTGTFSDKNAGSGKSVTVTGATLSNGTNGGLASNYTVTNATGVTADINAKALTVSGMTAASKTYDGTDAATLSGGTLEGLVGGETLVLSGQSGTFGDRNAGSGKAVTVTGATLGNGTGLASNYTVANPTGLTADINAKALTVSGVTAASKTYDGTTTATLSGGTLEGLVGAETLVLSGQSGTFDDKNAGTGKAVTVTGSTLSNGTNGGLASNYTVSNPTGVTGSITPKALTVSGVRADNKVYDGNAAATLSGGTLAGMVAGETLGLSGLSGTFDNRNAGSGKAVTVTGASLIDGSGLASNYTVGSPVGITADITAKALTVGGVTVADKSYDGTTAASLSGGTLVGLVDNETLTLSGQTGTFGDKNAGTGKAVTVTGATLGDGTGLASNYTVSNPTGVTGNITPKALTVSGVRADNKFYDGNATAALSGGTLAGMVAGETLGMSGLSGTFDDRNAGTGKAVTVTGASLIDGTGLASNYTVASPVGITADITAKALTVSGVTAADKTYDGTTAASLSGGTLVGLVGNETLTLSGQTGAFSDQNVGAGKAVTVTGATLGNGTGLASNYTVSNATGVTADITAKALTVTGVTAANKTYDGTTVATLSGGTLDGLVGNETLTLSGQTGAFSDQNAGAGKTVTVTGAALGNGTGLASNYTVSNATGVTADITAKALTVTGVTAANKTYDGTTVATLSGGTLTGLVGNETLTLSGQTGAFSDQNAGAGKTVTVTGATLGNGTGLASNYTVSNATGVTADITAKALTVTGVTAANKTYDGTTVATLSGGTLTGLVGNETLTLSGQTGAFSDQNVGTGKAVMVTGATLGNGTGLASNYTVSNATGVTADITAKALTVTGVTAANKTYDGTTAATLSGGTLDGLVGNETLTLSGQTGAFSDQNAGAGKTVTVTGATLGNGTGLASNYTVSNATGVTADITAKALTVTGVTAANKTYDGTTVATLSGGTLTGLVGNETLTLSGQTGAFSDQNAGAGKTVTVTGATLGNGTGLASNYTVSNATGVAADITAKALTVTGVTAANKTYDGTTVATLSGGTLTGLVGNETLTLSGQTGAFSDQNVGTGKAVMVTGATLGNGTGLASNYTVSNATGVTADITAKALTVTGVTAANKTYDGTTAATLSGGTLEGLVGNETLTLGGQTGAFGDQNAGTGKAVIVTGATLGNGTGLASNYTVSNATGVTADITAKALTVTGVTAANKTYDGTKVATLSGGTLTGLVGNETLTLSGQTGAFSDQNAGAGKTVTVTGATLGNGTGLASNYTVINATGVTADISAKALTVTGVTAANKTYDGTTVATLSGGTLNGLVGNETLTLSGQTGAFSDQNVGTGKAVAVTGATLGNGTGLASNYTVSNATGVTADITAKALTVTGVTAANKTYDGTTVATLSGGTLTGLVGNETLTLSGQTGAFSDQNAGAGKTVTVTGATLGNGTGLASNYTVSNATGVTADITAKALTVTGVTAANKTYDGTTVATLSGGTLTGLVGNETLTLSGLTGAFSDQNAGTGKAVTVTGATLGNGTGLASNYTVSNATGVTADITPKVLTVTGMTALDKTADGNAVASLAGGALSGLVGAETLGFAGQTGRFDNADAGTAKPVTVSGLTLLDGTGLASNYRVENPTGLSASIIAAETRPASAASDAIAAAQSVAAPVSLGGNVVAPQMVLAQQPATPDGGARSESGGTGPAVRNDVGVLPSALQGMALDVVGSGVNLSVLQAPAGGGAQEQR</sequence>
<evidence type="ECO:0000256" key="3">
    <source>
        <dbReference type="ARBA" id="ARBA00022729"/>
    </source>
</evidence>
<dbReference type="PANTHER" id="PTHR12338:SF8">
    <property type="entry name" value="HEME_HEMOPEXIN-BINDING PROTEIN"/>
    <property type="match status" value="1"/>
</dbReference>
<reference evidence="6" key="1">
    <citation type="submission" date="2022-09" db="EMBL/GenBank/DDBJ databases">
        <title>The complete genome of Acidovorax sp. 5MLIR.</title>
        <authorList>
            <person name="Liu L."/>
            <person name="Yue J."/>
            <person name="Yang F."/>
            <person name="Yuan J."/>
            <person name="Li L."/>
        </authorList>
    </citation>
    <scope>NUCLEOTIDE SEQUENCE</scope>
    <source>
        <strain evidence="6">5MLIR</strain>
    </source>
</reference>
<dbReference type="Pfam" id="PF18657">
    <property type="entry name" value="YDG"/>
    <property type="match status" value="24"/>
</dbReference>
<dbReference type="SMART" id="SM00710">
    <property type="entry name" value="PbH1"/>
    <property type="match status" value="18"/>
</dbReference>
<dbReference type="Gene3D" id="2.160.20.110">
    <property type="match status" value="3"/>
</dbReference>
<dbReference type="InterPro" id="IPR008638">
    <property type="entry name" value="FhaB/CdiA-like_TPS"/>
</dbReference>
<dbReference type="NCBIfam" id="TIGR01901">
    <property type="entry name" value="adhes_NPXG"/>
    <property type="match status" value="1"/>
</dbReference>
<accession>A0ABY6G8M0</accession>
<dbReference type="SMART" id="SM00912">
    <property type="entry name" value="Haemagg_act"/>
    <property type="match status" value="1"/>
</dbReference>
<dbReference type="SUPFAM" id="SSF51126">
    <property type="entry name" value="Pectin lyase-like"/>
    <property type="match status" value="1"/>
</dbReference>
<dbReference type="InterPro" id="IPR012334">
    <property type="entry name" value="Pectin_lyas_fold"/>
</dbReference>
<organism evidence="6 7">
    <name type="scientific">Comamonas endophytica</name>
    <dbReference type="NCBI Taxonomy" id="2949090"/>
    <lineage>
        <taxon>Bacteria</taxon>
        <taxon>Pseudomonadati</taxon>
        <taxon>Pseudomonadota</taxon>
        <taxon>Betaproteobacteria</taxon>
        <taxon>Burkholderiales</taxon>
        <taxon>Comamonadaceae</taxon>
        <taxon>Comamonas</taxon>
    </lineage>
</organism>
<keyword evidence="7" id="KW-1185">Reference proteome</keyword>
<evidence type="ECO:0000256" key="2">
    <source>
        <dbReference type="ARBA" id="ARBA00022525"/>
    </source>
</evidence>
<dbReference type="Pfam" id="PF13018">
    <property type="entry name" value="ESPR"/>
    <property type="match status" value="1"/>
</dbReference>
<evidence type="ECO:0000256" key="1">
    <source>
        <dbReference type="ARBA" id="ARBA00004613"/>
    </source>
</evidence>
<proteinExistence type="predicted"/>
<keyword evidence="2" id="KW-0964">Secreted</keyword>
<name>A0ABY6G8M0_9BURK</name>
<dbReference type="InterPro" id="IPR050909">
    <property type="entry name" value="Bact_Autotransporter_VF"/>
</dbReference>